<dbReference type="InterPro" id="IPR050268">
    <property type="entry name" value="NADH-dep_flavin_reductase"/>
</dbReference>
<name>A0A397NK88_9SPHN</name>
<evidence type="ECO:0000256" key="1">
    <source>
        <dbReference type="ARBA" id="ARBA00008898"/>
    </source>
</evidence>
<proteinExistence type="inferred from homology"/>
<protein>
    <submittedName>
        <fullName evidence="4">Flavin reductase (DIM6/NTAB) family NADH-FMN oxidoreductase RutF</fullName>
    </submittedName>
</protein>
<dbReference type="GO" id="GO:0010181">
    <property type="term" value="F:FMN binding"/>
    <property type="evidence" value="ECO:0007669"/>
    <property type="project" value="InterPro"/>
</dbReference>
<dbReference type="AlphaFoldDB" id="A0A397NK88"/>
<dbReference type="InterPro" id="IPR012349">
    <property type="entry name" value="Split_barrel_FMN-bd"/>
</dbReference>
<dbReference type="InterPro" id="IPR002563">
    <property type="entry name" value="Flavin_Rdtase-like_dom"/>
</dbReference>
<dbReference type="EMBL" id="QXDC01000004">
    <property type="protein sequence ID" value="RIA37970.1"/>
    <property type="molecule type" value="Genomic_DNA"/>
</dbReference>
<dbReference type="SMART" id="SM00903">
    <property type="entry name" value="Flavin_Reduct"/>
    <property type="match status" value="1"/>
</dbReference>
<gene>
    <name evidence="4" type="ORF">DFR49_3860</name>
</gene>
<dbReference type="Gene3D" id="2.30.110.10">
    <property type="entry name" value="Electron Transport, Fmn-binding Protein, Chain A"/>
    <property type="match status" value="1"/>
</dbReference>
<dbReference type="SUPFAM" id="SSF50475">
    <property type="entry name" value="FMN-binding split barrel"/>
    <property type="match status" value="1"/>
</dbReference>
<evidence type="ECO:0000256" key="2">
    <source>
        <dbReference type="ARBA" id="ARBA00023002"/>
    </source>
</evidence>
<accession>A0A397NK88</accession>
<keyword evidence="2" id="KW-0560">Oxidoreductase</keyword>
<reference evidence="4 5" key="1">
    <citation type="submission" date="2018-08" db="EMBL/GenBank/DDBJ databases">
        <title>Genomic Encyclopedia of Type Strains, Phase IV (KMG-IV): sequencing the most valuable type-strain genomes for metagenomic binning, comparative biology and taxonomic classification.</title>
        <authorList>
            <person name="Goeker M."/>
        </authorList>
    </citation>
    <scope>NUCLEOTIDE SEQUENCE [LARGE SCALE GENOMIC DNA]</scope>
    <source>
        <strain evidence="4 5">DSM 25527</strain>
    </source>
</reference>
<comment type="caution">
    <text evidence="4">The sequence shown here is derived from an EMBL/GenBank/DDBJ whole genome shotgun (WGS) entry which is preliminary data.</text>
</comment>
<evidence type="ECO:0000313" key="5">
    <source>
        <dbReference type="Proteomes" id="UP000266568"/>
    </source>
</evidence>
<dbReference type="RefSeq" id="WP_119037202.1">
    <property type="nucleotide sequence ID" value="NZ_QXDC01000004.1"/>
</dbReference>
<sequence>MNQPDTAAPDYRTELRSAMRQVMASVAVITTTAGDRPAGMTATAVSMVSLDPPSLLVCVNRSTRLYQAIADAQRFRITFLSQNHCEVAQAFGGQLPQEQRFSIGAWDLGSAYGPRLADGLVDIECALEAQLDHGSHTIFIGGAAAVRYGEGPVLLYGNGDYHRAA</sequence>
<dbReference type="PANTHER" id="PTHR30466:SF11">
    <property type="entry name" value="FLAVIN-DEPENDENT MONOOXYGENASE, REDUCTASE SUBUNIT HSAB"/>
    <property type="match status" value="1"/>
</dbReference>
<dbReference type="GO" id="GO:0042602">
    <property type="term" value="F:riboflavin reductase (NADPH) activity"/>
    <property type="evidence" value="ECO:0007669"/>
    <property type="project" value="TreeGrafter"/>
</dbReference>
<organism evidence="4 5">
    <name type="scientific">Hephaestia caeni</name>
    <dbReference type="NCBI Taxonomy" id="645617"/>
    <lineage>
        <taxon>Bacteria</taxon>
        <taxon>Pseudomonadati</taxon>
        <taxon>Pseudomonadota</taxon>
        <taxon>Alphaproteobacteria</taxon>
        <taxon>Sphingomonadales</taxon>
        <taxon>Sphingomonadaceae</taxon>
        <taxon>Hephaestia</taxon>
    </lineage>
</organism>
<dbReference type="OrthoDB" id="9789254at2"/>
<feature type="domain" description="Flavin reductase like" evidence="3">
    <location>
        <begin position="19"/>
        <end position="163"/>
    </location>
</feature>
<evidence type="ECO:0000313" key="4">
    <source>
        <dbReference type="EMBL" id="RIA37970.1"/>
    </source>
</evidence>
<evidence type="ECO:0000259" key="3">
    <source>
        <dbReference type="SMART" id="SM00903"/>
    </source>
</evidence>
<dbReference type="Pfam" id="PF01613">
    <property type="entry name" value="Flavin_Reduct"/>
    <property type="match status" value="1"/>
</dbReference>
<dbReference type="PANTHER" id="PTHR30466">
    <property type="entry name" value="FLAVIN REDUCTASE"/>
    <property type="match status" value="1"/>
</dbReference>
<keyword evidence="5" id="KW-1185">Reference proteome</keyword>
<dbReference type="Proteomes" id="UP000266568">
    <property type="component" value="Unassembled WGS sequence"/>
</dbReference>
<comment type="similarity">
    <text evidence="1">Belongs to the non-flavoprotein flavin reductase family.</text>
</comment>